<proteinExistence type="predicted"/>
<accession>A0A832QDI9</accession>
<keyword evidence="2" id="KW-1133">Transmembrane helix</keyword>
<feature type="domain" description="DUF3048" evidence="3">
    <location>
        <begin position="131"/>
        <end position="266"/>
    </location>
</feature>
<dbReference type="Pfam" id="PF17479">
    <property type="entry name" value="DUF3048_C"/>
    <property type="match status" value="1"/>
</dbReference>
<dbReference type="InterPro" id="IPR035328">
    <property type="entry name" value="DUF3048_C"/>
</dbReference>
<feature type="region of interest" description="Disordered" evidence="1">
    <location>
        <begin position="16"/>
        <end position="41"/>
    </location>
</feature>
<name>A0A832QDI9_9BACT</name>
<evidence type="ECO:0000259" key="3">
    <source>
        <dbReference type="Pfam" id="PF11258"/>
    </source>
</evidence>
<protein>
    <submittedName>
        <fullName evidence="5">DUF3048 domain-containing protein</fullName>
    </submittedName>
</protein>
<dbReference type="EMBL" id="DUTP01000002">
    <property type="protein sequence ID" value="HHX99235.1"/>
    <property type="molecule type" value="Genomic_DNA"/>
</dbReference>
<evidence type="ECO:0000256" key="2">
    <source>
        <dbReference type="SAM" id="Phobius"/>
    </source>
</evidence>
<dbReference type="InterPro" id="IPR021416">
    <property type="entry name" value="DUF3048_N"/>
</dbReference>
<feature type="transmembrane region" description="Helical" evidence="2">
    <location>
        <begin position="51"/>
        <end position="71"/>
    </location>
</feature>
<sequence>MAKVVEIVDGKEVDNNIGKNKTETVTTKPQKDVEKKKTEEKKQKHPILRKVAFPLVAILTLVGIVAFYYFGIYKLKPTHPSNVIKFNSRYIISQSDSSKRKLPLLSQPKEPKTEESPLNGLLFTKKEMDVLKKRRPVAVMINNHSEARPQSGLNSADIVYETNAEAGITRYLGIFWSSAPEKVGPVRSLRQYYLEWASEYDPLLIRDGCAESTDPRANACGNVGAYGIKDISTIGAWRWNDGRRYAPHNEYNSIKNAWEYAKRQNWDSFPDIKGYEFKNDAKNEERGKKTMVKTVFHMRLNNSGKYDAIWTYDPDTNSYLRKIGGVIDADQETNSQVYAKNVIIQKVNTRPSTDGTARIVIDTISQGDAVYLLDGKVINGKWKKGSRTERTQFFDSSGAPMKFNRGRIWIAAISQSDGKFDIIEQ</sequence>
<feature type="domain" description="DUF3048" evidence="4">
    <location>
        <begin position="305"/>
        <end position="410"/>
    </location>
</feature>
<keyword evidence="2" id="KW-0812">Transmembrane</keyword>
<evidence type="ECO:0000313" key="5">
    <source>
        <dbReference type="EMBL" id="HHX99235.1"/>
    </source>
</evidence>
<feature type="compositionally biased region" description="Polar residues" evidence="1">
    <location>
        <begin position="17"/>
        <end position="28"/>
    </location>
</feature>
<evidence type="ECO:0000259" key="4">
    <source>
        <dbReference type="Pfam" id="PF17479"/>
    </source>
</evidence>
<comment type="caution">
    <text evidence="5">The sequence shown here is derived from an EMBL/GenBank/DDBJ whole genome shotgun (WGS) entry which is preliminary data.</text>
</comment>
<dbReference type="AlphaFoldDB" id="A0A832QDI9"/>
<dbReference type="Pfam" id="PF11258">
    <property type="entry name" value="DUF3048"/>
    <property type="match status" value="1"/>
</dbReference>
<dbReference type="Proteomes" id="UP000576550">
    <property type="component" value="Unassembled WGS sequence"/>
</dbReference>
<evidence type="ECO:0000256" key="1">
    <source>
        <dbReference type="SAM" id="MobiDB-lite"/>
    </source>
</evidence>
<dbReference type="Gene3D" id="3.50.90.10">
    <property type="entry name" value="YerB-like"/>
    <property type="match status" value="1"/>
</dbReference>
<keyword evidence="2" id="KW-0472">Membrane</keyword>
<gene>
    <name evidence="5" type="ORF">GX533_00930</name>
</gene>
<dbReference type="SUPFAM" id="SSF159774">
    <property type="entry name" value="YerB-like"/>
    <property type="match status" value="1"/>
</dbReference>
<evidence type="ECO:0000313" key="6">
    <source>
        <dbReference type="Proteomes" id="UP000576550"/>
    </source>
</evidence>
<reference evidence="5 6" key="1">
    <citation type="journal article" date="2020" name="Biotechnol. Biofuels">
        <title>New insights from the biogas microbiome by comprehensive genome-resolved metagenomics of nearly 1600 species originating from multiple anaerobic digesters.</title>
        <authorList>
            <person name="Campanaro S."/>
            <person name="Treu L."/>
            <person name="Rodriguez-R L.M."/>
            <person name="Kovalovszki A."/>
            <person name="Ziels R.M."/>
            <person name="Maus I."/>
            <person name="Zhu X."/>
            <person name="Kougias P.G."/>
            <person name="Basile A."/>
            <person name="Luo G."/>
            <person name="Schluter A."/>
            <person name="Konstantinidis K.T."/>
            <person name="Angelidaki I."/>
        </authorList>
    </citation>
    <scope>NUCLEOTIDE SEQUENCE [LARGE SCALE GENOMIC DNA]</scope>
    <source>
        <strain evidence="5">AS05jafATM_89</strain>
    </source>
</reference>
<organism evidence="5 6">
    <name type="scientific">Candidatus Dojkabacteria bacterium</name>
    <dbReference type="NCBI Taxonomy" id="2099670"/>
    <lineage>
        <taxon>Bacteria</taxon>
        <taxon>Candidatus Dojkabacteria</taxon>
    </lineage>
</organism>
<dbReference type="InterPro" id="IPR023158">
    <property type="entry name" value="YerB-like_sf"/>
</dbReference>
<feature type="compositionally biased region" description="Basic and acidic residues" evidence="1">
    <location>
        <begin position="29"/>
        <end position="41"/>
    </location>
</feature>